<keyword evidence="1" id="KW-0812">Transmembrane</keyword>
<gene>
    <name evidence="2" type="ORF">JIG36_34070</name>
</gene>
<name>A0ABS2AL76_9ACTN</name>
<dbReference type="RefSeq" id="WP_203380525.1">
    <property type="nucleotide sequence ID" value="NZ_JAENHP010000015.1"/>
</dbReference>
<keyword evidence="1" id="KW-0472">Membrane</keyword>
<organism evidence="2 3">
    <name type="scientific">Paractinoplanes ovalisporus</name>
    <dbReference type="NCBI Taxonomy" id="2810368"/>
    <lineage>
        <taxon>Bacteria</taxon>
        <taxon>Bacillati</taxon>
        <taxon>Actinomycetota</taxon>
        <taxon>Actinomycetes</taxon>
        <taxon>Micromonosporales</taxon>
        <taxon>Micromonosporaceae</taxon>
        <taxon>Paractinoplanes</taxon>
    </lineage>
</organism>
<keyword evidence="1" id="KW-1133">Transmembrane helix</keyword>
<feature type="transmembrane region" description="Helical" evidence="1">
    <location>
        <begin position="144"/>
        <end position="168"/>
    </location>
</feature>
<reference evidence="2 3" key="1">
    <citation type="submission" date="2021-01" db="EMBL/GenBank/DDBJ databases">
        <title>Actinoplanes sp. nov. LDG1-06 isolated from lichen.</title>
        <authorList>
            <person name="Saeng-In P."/>
            <person name="Phongsopitanun W."/>
            <person name="Kanchanasin P."/>
            <person name="Yuki M."/>
            <person name="Kudo T."/>
            <person name="Ohkuma M."/>
            <person name="Tanasupawat S."/>
        </authorList>
    </citation>
    <scope>NUCLEOTIDE SEQUENCE [LARGE SCALE GENOMIC DNA]</scope>
    <source>
        <strain evidence="2 3">LDG1-06</strain>
    </source>
</reference>
<sequence length="180" mass="18875">MSDGTWPTADERLVRRYRRLLLAYSRRYRRAHGTEMITTMLEMAGPGRSRPSAGESWHLVVSGVRQRFRLPSGRPFAVIAAGLVTLVLGLFGAAAGSRLGENGLPSRADALALMFGQHLGYDGPVYSLHSALRPGSHLDGVAPWLIPVCAVAAVAAGAVAAGIVVLGAGPEEPPGAAQPT</sequence>
<accession>A0ABS2AL76</accession>
<dbReference type="Proteomes" id="UP000632138">
    <property type="component" value="Unassembled WGS sequence"/>
</dbReference>
<dbReference type="EMBL" id="JAENHP010000015">
    <property type="protein sequence ID" value="MBM2620540.1"/>
    <property type="molecule type" value="Genomic_DNA"/>
</dbReference>
<evidence type="ECO:0000256" key="1">
    <source>
        <dbReference type="SAM" id="Phobius"/>
    </source>
</evidence>
<comment type="caution">
    <text evidence="2">The sequence shown here is derived from an EMBL/GenBank/DDBJ whole genome shotgun (WGS) entry which is preliminary data.</text>
</comment>
<evidence type="ECO:0000313" key="3">
    <source>
        <dbReference type="Proteomes" id="UP000632138"/>
    </source>
</evidence>
<evidence type="ECO:0000313" key="2">
    <source>
        <dbReference type="EMBL" id="MBM2620540.1"/>
    </source>
</evidence>
<proteinExistence type="predicted"/>
<protein>
    <submittedName>
        <fullName evidence="2">Uncharacterized protein</fullName>
    </submittedName>
</protein>
<keyword evidence="3" id="KW-1185">Reference proteome</keyword>
<feature type="transmembrane region" description="Helical" evidence="1">
    <location>
        <begin position="75"/>
        <end position="95"/>
    </location>
</feature>